<keyword evidence="3" id="KW-0808">Transferase</keyword>
<evidence type="ECO:0000313" key="6">
    <source>
        <dbReference type="Proteomes" id="UP001165740"/>
    </source>
</evidence>
<keyword evidence="2" id="KW-0963">Cytoplasm</keyword>
<dbReference type="InterPro" id="IPR045078">
    <property type="entry name" value="TST/MPST-like"/>
</dbReference>
<feature type="domain" description="Rhodanese" evidence="5">
    <location>
        <begin position="173"/>
        <end position="288"/>
    </location>
</feature>
<dbReference type="Gene3D" id="3.40.250.10">
    <property type="entry name" value="Rhodanese-like domain"/>
    <property type="match status" value="2"/>
</dbReference>
<sequence>MEKSYFPTLVTVNWLKELVSKGGKSAYRILDGSWHVPQAKRDAIKEFQEGHIPGALFFDIDECADKSRNLPHMMPSVKVFEEYVSNLGINNDTHVIVYDNNAQFPLFSAQRVWMTFRVLGHEKVSILEGGLPKWIAENGPVTDKIEVVPKGQYKGKFNSKMIKQMADIMNNLKSAEFQVVDARPEGRFKGVAPEPRDDTKPGCIPQTINLPFMNTMNVKERTMKSPEELKKVFESAGVDLNKPVVFSCGSGTTACVLALASYLLGKENFSIYDGSWTEWYRDAPPELKLNVPQ</sequence>
<evidence type="ECO:0000313" key="7">
    <source>
        <dbReference type="RefSeq" id="XP_055876624.1"/>
    </source>
</evidence>
<dbReference type="Pfam" id="PF00581">
    <property type="entry name" value="Rhodanese"/>
    <property type="match status" value="2"/>
</dbReference>
<gene>
    <name evidence="7" type="primary">LOC106076766</name>
</gene>
<proteinExistence type="predicted"/>
<dbReference type="RefSeq" id="XP_055876624.1">
    <property type="nucleotide sequence ID" value="XM_056020649.1"/>
</dbReference>
<accession>A0A9W2ZNU7</accession>
<name>A0A9W2ZNU7_BIOGL</name>
<evidence type="ECO:0000256" key="1">
    <source>
        <dbReference type="ARBA" id="ARBA00004496"/>
    </source>
</evidence>
<keyword evidence="6" id="KW-1185">Reference proteome</keyword>
<dbReference type="CDD" id="cd01449">
    <property type="entry name" value="TST_Repeat_2"/>
    <property type="match status" value="1"/>
</dbReference>
<organism evidence="6 7">
    <name type="scientific">Biomphalaria glabrata</name>
    <name type="common">Bloodfluke planorb</name>
    <name type="synonym">Freshwater snail</name>
    <dbReference type="NCBI Taxonomy" id="6526"/>
    <lineage>
        <taxon>Eukaryota</taxon>
        <taxon>Metazoa</taxon>
        <taxon>Spiralia</taxon>
        <taxon>Lophotrochozoa</taxon>
        <taxon>Mollusca</taxon>
        <taxon>Gastropoda</taxon>
        <taxon>Heterobranchia</taxon>
        <taxon>Euthyneura</taxon>
        <taxon>Panpulmonata</taxon>
        <taxon>Hygrophila</taxon>
        <taxon>Lymnaeoidea</taxon>
        <taxon>Planorbidae</taxon>
        <taxon>Biomphalaria</taxon>
    </lineage>
</organism>
<dbReference type="FunFam" id="3.40.250.10:FF:000015">
    <property type="entry name" value="Sulfurtransferase"/>
    <property type="match status" value="1"/>
</dbReference>
<dbReference type="Proteomes" id="UP001165740">
    <property type="component" value="Chromosome 2"/>
</dbReference>
<dbReference type="InterPro" id="IPR036873">
    <property type="entry name" value="Rhodanese-like_dom_sf"/>
</dbReference>
<dbReference type="PROSITE" id="PS50206">
    <property type="entry name" value="RHODANESE_3"/>
    <property type="match status" value="2"/>
</dbReference>
<evidence type="ECO:0000259" key="5">
    <source>
        <dbReference type="PROSITE" id="PS50206"/>
    </source>
</evidence>
<dbReference type="CDD" id="cd01448">
    <property type="entry name" value="TST_Repeat_1"/>
    <property type="match status" value="1"/>
</dbReference>
<evidence type="ECO:0000256" key="2">
    <source>
        <dbReference type="ARBA" id="ARBA00022490"/>
    </source>
</evidence>
<comment type="subcellular location">
    <subcellularLocation>
        <location evidence="1">Cytoplasm</location>
    </subcellularLocation>
</comment>
<dbReference type="PROSITE" id="PS00380">
    <property type="entry name" value="RHODANESE_1"/>
    <property type="match status" value="1"/>
</dbReference>
<reference evidence="7" key="1">
    <citation type="submission" date="2025-08" db="UniProtKB">
        <authorList>
            <consortium name="RefSeq"/>
        </authorList>
    </citation>
    <scope>IDENTIFICATION</scope>
</reference>
<protein>
    <submittedName>
        <fullName evidence="7">3-mercaptopyruvate sulfurtransferase-like</fullName>
    </submittedName>
</protein>
<keyword evidence="4" id="KW-0677">Repeat</keyword>
<dbReference type="GeneID" id="106076766"/>
<dbReference type="PANTHER" id="PTHR11364">
    <property type="entry name" value="THIOSULFATE SULFERTANSFERASE"/>
    <property type="match status" value="1"/>
</dbReference>
<dbReference type="OMA" id="YPRVKGY"/>
<feature type="domain" description="Rhodanese" evidence="5">
    <location>
        <begin position="23"/>
        <end position="143"/>
    </location>
</feature>
<dbReference type="SUPFAM" id="SSF52821">
    <property type="entry name" value="Rhodanese/Cell cycle control phosphatase"/>
    <property type="match status" value="2"/>
</dbReference>
<evidence type="ECO:0000256" key="3">
    <source>
        <dbReference type="ARBA" id="ARBA00022679"/>
    </source>
</evidence>
<dbReference type="InterPro" id="IPR001763">
    <property type="entry name" value="Rhodanese-like_dom"/>
</dbReference>
<dbReference type="SMART" id="SM00450">
    <property type="entry name" value="RHOD"/>
    <property type="match status" value="2"/>
</dbReference>
<dbReference type="GO" id="GO:0004792">
    <property type="term" value="F:thiosulfate-cyanide sulfurtransferase activity"/>
    <property type="evidence" value="ECO:0007669"/>
    <property type="project" value="InterPro"/>
</dbReference>
<dbReference type="InterPro" id="IPR001307">
    <property type="entry name" value="Thiosulphate_STrfase_CS"/>
</dbReference>
<dbReference type="FunFam" id="3.40.250.10:FF:000001">
    <property type="entry name" value="Sulfurtransferase"/>
    <property type="match status" value="1"/>
</dbReference>
<dbReference type="GO" id="GO:0005739">
    <property type="term" value="C:mitochondrion"/>
    <property type="evidence" value="ECO:0007669"/>
    <property type="project" value="TreeGrafter"/>
</dbReference>
<dbReference type="OrthoDB" id="270167at2759"/>
<dbReference type="PANTHER" id="PTHR11364:SF27">
    <property type="entry name" value="SULFURTRANSFERASE"/>
    <property type="match status" value="1"/>
</dbReference>
<dbReference type="AlphaFoldDB" id="A0A9W2ZNU7"/>
<evidence type="ECO:0000256" key="4">
    <source>
        <dbReference type="ARBA" id="ARBA00022737"/>
    </source>
</evidence>